<feature type="region of interest" description="Disordered" evidence="1">
    <location>
        <begin position="99"/>
        <end position="135"/>
    </location>
</feature>
<feature type="region of interest" description="Disordered" evidence="1">
    <location>
        <begin position="335"/>
        <end position="358"/>
    </location>
</feature>
<dbReference type="SMART" id="SM01425">
    <property type="entry name" value="EsV_1_7"/>
    <property type="match status" value="2"/>
</dbReference>
<organism evidence="2">
    <name type="scientific">Guillardia theta (strain CCMP2712)</name>
    <name type="common">Cryptophyte</name>
    <dbReference type="NCBI Taxonomy" id="905079"/>
    <lineage>
        <taxon>Eukaryota</taxon>
        <taxon>Cryptophyceae</taxon>
        <taxon>Pyrenomonadales</taxon>
        <taxon>Geminigeraceae</taxon>
        <taxon>Guillardia</taxon>
    </lineage>
</organism>
<dbReference type="Proteomes" id="UP000011087">
    <property type="component" value="Unassembled WGS sequence"/>
</dbReference>
<dbReference type="EMBL" id="JH993009">
    <property type="protein sequence ID" value="EKX43569.1"/>
    <property type="molecule type" value="Genomic_DNA"/>
</dbReference>
<dbReference type="InterPro" id="IPR043822">
    <property type="entry name" value="EsV_1_7_cys"/>
</dbReference>
<feature type="region of interest" description="Disordered" evidence="1">
    <location>
        <begin position="1"/>
        <end position="26"/>
    </location>
</feature>
<reference evidence="2 4" key="1">
    <citation type="journal article" date="2012" name="Nature">
        <title>Algal genomes reveal evolutionary mosaicism and the fate of nucleomorphs.</title>
        <authorList>
            <consortium name="DOE Joint Genome Institute"/>
            <person name="Curtis B.A."/>
            <person name="Tanifuji G."/>
            <person name="Burki F."/>
            <person name="Gruber A."/>
            <person name="Irimia M."/>
            <person name="Maruyama S."/>
            <person name="Arias M.C."/>
            <person name="Ball S.G."/>
            <person name="Gile G.H."/>
            <person name="Hirakawa Y."/>
            <person name="Hopkins J.F."/>
            <person name="Kuo A."/>
            <person name="Rensing S.A."/>
            <person name="Schmutz J."/>
            <person name="Symeonidi A."/>
            <person name="Elias M."/>
            <person name="Eveleigh R.J."/>
            <person name="Herman E.K."/>
            <person name="Klute M.J."/>
            <person name="Nakayama T."/>
            <person name="Obornik M."/>
            <person name="Reyes-Prieto A."/>
            <person name="Armbrust E.V."/>
            <person name="Aves S.J."/>
            <person name="Beiko R.G."/>
            <person name="Coutinho P."/>
            <person name="Dacks J.B."/>
            <person name="Durnford D.G."/>
            <person name="Fast N.M."/>
            <person name="Green B.R."/>
            <person name="Grisdale C.J."/>
            <person name="Hempel F."/>
            <person name="Henrissat B."/>
            <person name="Hoppner M.P."/>
            <person name="Ishida K."/>
            <person name="Kim E."/>
            <person name="Koreny L."/>
            <person name="Kroth P.G."/>
            <person name="Liu Y."/>
            <person name="Malik S.B."/>
            <person name="Maier U.G."/>
            <person name="McRose D."/>
            <person name="Mock T."/>
            <person name="Neilson J.A."/>
            <person name="Onodera N.T."/>
            <person name="Poole A.M."/>
            <person name="Pritham E.J."/>
            <person name="Richards T.A."/>
            <person name="Rocap G."/>
            <person name="Roy S.W."/>
            <person name="Sarai C."/>
            <person name="Schaack S."/>
            <person name="Shirato S."/>
            <person name="Slamovits C.H."/>
            <person name="Spencer D.F."/>
            <person name="Suzuki S."/>
            <person name="Worden A.Z."/>
            <person name="Zauner S."/>
            <person name="Barry K."/>
            <person name="Bell C."/>
            <person name="Bharti A.K."/>
            <person name="Crow J.A."/>
            <person name="Grimwood J."/>
            <person name="Kramer R."/>
            <person name="Lindquist E."/>
            <person name="Lucas S."/>
            <person name="Salamov A."/>
            <person name="McFadden G.I."/>
            <person name="Lane C.E."/>
            <person name="Keeling P.J."/>
            <person name="Gray M.W."/>
            <person name="Grigoriev I.V."/>
            <person name="Archibald J.M."/>
        </authorList>
    </citation>
    <scope>NUCLEOTIDE SEQUENCE</scope>
    <source>
        <strain evidence="2 4">CCMP2712</strain>
    </source>
</reference>
<proteinExistence type="predicted"/>
<dbReference type="AlphaFoldDB" id="L1J624"/>
<gene>
    <name evidence="2" type="ORF">GUITHDRAFT_110375</name>
</gene>
<dbReference type="EnsemblProtists" id="EKX43569">
    <property type="protein sequence ID" value="EKX43569"/>
    <property type="gene ID" value="GUITHDRAFT_110375"/>
</dbReference>
<dbReference type="Pfam" id="PF19114">
    <property type="entry name" value="EsV_1_7_cys"/>
    <property type="match status" value="2"/>
</dbReference>
<sequence length="397" mass="43991">MDPGSSGQQPELLDGIGRKEVDEAGRRSEIERKLELQLMAEQEVDKKTLKMPRKKKGVLSVVVRMVVMTMTISFICASCLSSPLGSDDARWRVNTTTSNISGDVRAGSSKERGMQQGTTSPAERGEENVCEESKDGGNDYIYTDDVETMRAIRRTYNTTASVNERRIVWYKDPVRKELSSASAGGGGKRSSRCIHGGCTRHAKYGMFDSVSKRRQLFCAIHRRPADEDLRSKRCQTPDGCRNPAKFGLSSQGASIQAVSCHPPTAIAQFCSKHKKKSQVLVKRNKCQFPEGCCAHSAPYYQTVFNSKVSCESLLNKTTTPADFSNGRVYNVNKKTKGAETAKKAELKQRNDGSRKGRNVTLEIQELCRAVQPELQEAPSKSKGPSMSILWYQRLSKG</sequence>
<evidence type="ECO:0000313" key="3">
    <source>
        <dbReference type="EnsemblProtists" id="EKX43569"/>
    </source>
</evidence>
<reference evidence="3" key="3">
    <citation type="submission" date="2015-06" db="UniProtKB">
        <authorList>
            <consortium name="EnsemblProtists"/>
        </authorList>
    </citation>
    <scope>IDENTIFICATION</scope>
</reference>
<accession>L1J624</accession>
<evidence type="ECO:0000313" key="2">
    <source>
        <dbReference type="EMBL" id="EKX43569.1"/>
    </source>
</evidence>
<keyword evidence="4" id="KW-1185">Reference proteome</keyword>
<evidence type="ECO:0000313" key="4">
    <source>
        <dbReference type="Proteomes" id="UP000011087"/>
    </source>
</evidence>
<dbReference type="HOGENOM" id="CLU_695330_0_0_1"/>
<evidence type="ECO:0000256" key="1">
    <source>
        <dbReference type="SAM" id="MobiDB-lite"/>
    </source>
</evidence>
<dbReference type="RefSeq" id="XP_005830549.1">
    <property type="nucleotide sequence ID" value="XM_005830492.1"/>
</dbReference>
<dbReference type="GeneID" id="17300301"/>
<protein>
    <submittedName>
        <fullName evidence="2 3">Uncharacterized protein</fullName>
    </submittedName>
</protein>
<dbReference type="PaxDb" id="55529-EKX43569"/>
<dbReference type="KEGG" id="gtt:GUITHDRAFT_110375"/>
<feature type="compositionally biased region" description="Basic and acidic residues" evidence="1">
    <location>
        <begin position="123"/>
        <end position="135"/>
    </location>
</feature>
<feature type="compositionally biased region" description="Basic and acidic residues" evidence="1">
    <location>
        <begin position="336"/>
        <end position="354"/>
    </location>
</feature>
<feature type="compositionally biased region" description="Basic and acidic residues" evidence="1">
    <location>
        <begin position="16"/>
        <end position="26"/>
    </location>
</feature>
<reference evidence="4" key="2">
    <citation type="submission" date="2012-11" db="EMBL/GenBank/DDBJ databases">
        <authorList>
            <person name="Kuo A."/>
            <person name="Curtis B.A."/>
            <person name="Tanifuji G."/>
            <person name="Burki F."/>
            <person name="Gruber A."/>
            <person name="Irimia M."/>
            <person name="Maruyama S."/>
            <person name="Arias M.C."/>
            <person name="Ball S.G."/>
            <person name="Gile G.H."/>
            <person name="Hirakawa Y."/>
            <person name="Hopkins J.F."/>
            <person name="Rensing S.A."/>
            <person name="Schmutz J."/>
            <person name="Symeonidi A."/>
            <person name="Elias M."/>
            <person name="Eveleigh R.J."/>
            <person name="Herman E.K."/>
            <person name="Klute M.J."/>
            <person name="Nakayama T."/>
            <person name="Obornik M."/>
            <person name="Reyes-Prieto A."/>
            <person name="Armbrust E.V."/>
            <person name="Aves S.J."/>
            <person name="Beiko R.G."/>
            <person name="Coutinho P."/>
            <person name="Dacks J.B."/>
            <person name="Durnford D.G."/>
            <person name="Fast N.M."/>
            <person name="Green B.R."/>
            <person name="Grisdale C."/>
            <person name="Hempe F."/>
            <person name="Henrissat B."/>
            <person name="Hoppner M.P."/>
            <person name="Ishida K.-I."/>
            <person name="Kim E."/>
            <person name="Koreny L."/>
            <person name="Kroth P.G."/>
            <person name="Liu Y."/>
            <person name="Malik S.-B."/>
            <person name="Maier U.G."/>
            <person name="McRose D."/>
            <person name="Mock T."/>
            <person name="Neilson J.A."/>
            <person name="Onodera N.T."/>
            <person name="Poole A.M."/>
            <person name="Pritham E.J."/>
            <person name="Richards T.A."/>
            <person name="Rocap G."/>
            <person name="Roy S.W."/>
            <person name="Sarai C."/>
            <person name="Schaack S."/>
            <person name="Shirato S."/>
            <person name="Slamovits C.H."/>
            <person name="Spencer D.F."/>
            <person name="Suzuki S."/>
            <person name="Worden A.Z."/>
            <person name="Zauner S."/>
            <person name="Barry K."/>
            <person name="Bell C."/>
            <person name="Bharti A.K."/>
            <person name="Crow J.A."/>
            <person name="Grimwood J."/>
            <person name="Kramer R."/>
            <person name="Lindquist E."/>
            <person name="Lucas S."/>
            <person name="Salamov A."/>
            <person name="McFadden G.I."/>
            <person name="Lane C.E."/>
            <person name="Keeling P.J."/>
            <person name="Gray M.W."/>
            <person name="Grigoriev I.V."/>
            <person name="Archibald J.M."/>
        </authorList>
    </citation>
    <scope>NUCLEOTIDE SEQUENCE</scope>
    <source>
        <strain evidence="4">CCMP2712</strain>
    </source>
</reference>
<name>L1J624_GUITC</name>